<dbReference type="Proteomes" id="UP000006038">
    <property type="component" value="Chromosome 10"/>
</dbReference>
<accession>J3N156</accession>
<dbReference type="EnsemblPlants" id="OB10G12540.1">
    <property type="protein sequence ID" value="OB10G12540.1"/>
    <property type="gene ID" value="OB10G12540"/>
</dbReference>
<name>J3N156_ORYBR</name>
<keyword evidence="3" id="KW-1185">Reference proteome</keyword>
<protein>
    <submittedName>
        <fullName evidence="2">Uncharacterized protein</fullName>
    </submittedName>
</protein>
<sequence>MSLGKKTPTMAAAAVETSTSAVRGASARGAASPPCCRSSAPSSPTPTGTASPPSRPHLCSVVRFKKTPGIHHQSWSVLSTLCEKLSDELVVCKMEQIQKQELIDDDLEQIQRQESTNDLHTPRCRMMESVTSNITMSLGGQSYDDNMPLMHSFGCLGMYI</sequence>
<evidence type="ECO:0000313" key="2">
    <source>
        <dbReference type="EnsemblPlants" id="OB10G12540.1"/>
    </source>
</evidence>
<proteinExistence type="predicted"/>
<dbReference type="AlphaFoldDB" id="J3N156"/>
<evidence type="ECO:0000256" key="1">
    <source>
        <dbReference type="SAM" id="MobiDB-lite"/>
    </source>
</evidence>
<feature type="compositionally biased region" description="Low complexity" evidence="1">
    <location>
        <begin position="11"/>
        <end position="52"/>
    </location>
</feature>
<reference evidence="2" key="2">
    <citation type="submission" date="2013-04" db="UniProtKB">
        <authorList>
            <consortium name="EnsemblPlants"/>
        </authorList>
    </citation>
    <scope>IDENTIFICATION</scope>
</reference>
<evidence type="ECO:0000313" key="3">
    <source>
        <dbReference type="Proteomes" id="UP000006038"/>
    </source>
</evidence>
<organism evidence="2">
    <name type="scientific">Oryza brachyantha</name>
    <name type="common">malo sina</name>
    <dbReference type="NCBI Taxonomy" id="4533"/>
    <lineage>
        <taxon>Eukaryota</taxon>
        <taxon>Viridiplantae</taxon>
        <taxon>Streptophyta</taxon>
        <taxon>Embryophyta</taxon>
        <taxon>Tracheophyta</taxon>
        <taxon>Spermatophyta</taxon>
        <taxon>Magnoliopsida</taxon>
        <taxon>Liliopsida</taxon>
        <taxon>Poales</taxon>
        <taxon>Poaceae</taxon>
        <taxon>BOP clade</taxon>
        <taxon>Oryzoideae</taxon>
        <taxon>Oryzeae</taxon>
        <taxon>Oryzinae</taxon>
        <taxon>Oryza</taxon>
    </lineage>
</organism>
<dbReference type="HOGENOM" id="CLU_1654854_0_0_1"/>
<reference evidence="2" key="1">
    <citation type="journal article" date="2013" name="Nat. Commun.">
        <title>Whole-genome sequencing of Oryza brachyantha reveals mechanisms underlying Oryza genome evolution.</title>
        <authorList>
            <person name="Chen J."/>
            <person name="Huang Q."/>
            <person name="Gao D."/>
            <person name="Wang J."/>
            <person name="Lang Y."/>
            <person name="Liu T."/>
            <person name="Li B."/>
            <person name="Bai Z."/>
            <person name="Luis Goicoechea J."/>
            <person name="Liang C."/>
            <person name="Chen C."/>
            <person name="Zhang W."/>
            <person name="Sun S."/>
            <person name="Liao Y."/>
            <person name="Zhang X."/>
            <person name="Yang L."/>
            <person name="Song C."/>
            <person name="Wang M."/>
            <person name="Shi J."/>
            <person name="Liu G."/>
            <person name="Liu J."/>
            <person name="Zhou H."/>
            <person name="Zhou W."/>
            <person name="Yu Q."/>
            <person name="An N."/>
            <person name="Chen Y."/>
            <person name="Cai Q."/>
            <person name="Wang B."/>
            <person name="Liu B."/>
            <person name="Min J."/>
            <person name="Huang Y."/>
            <person name="Wu H."/>
            <person name="Li Z."/>
            <person name="Zhang Y."/>
            <person name="Yin Y."/>
            <person name="Song W."/>
            <person name="Jiang J."/>
            <person name="Jackson S.A."/>
            <person name="Wing R.A."/>
            <person name="Wang J."/>
            <person name="Chen M."/>
        </authorList>
    </citation>
    <scope>NUCLEOTIDE SEQUENCE [LARGE SCALE GENOMIC DNA]</scope>
    <source>
        <strain evidence="2">cv. IRGC 101232</strain>
    </source>
</reference>
<dbReference type="Gramene" id="OB10G12540.1">
    <property type="protein sequence ID" value="OB10G12540.1"/>
    <property type="gene ID" value="OB10G12540"/>
</dbReference>
<feature type="region of interest" description="Disordered" evidence="1">
    <location>
        <begin position="1"/>
        <end position="55"/>
    </location>
</feature>